<organism evidence="1 2">
    <name type="scientific">Brassica napus</name>
    <name type="common">Rape</name>
    <dbReference type="NCBI Taxonomy" id="3708"/>
    <lineage>
        <taxon>Eukaryota</taxon>
        <taxon>Viridiplantae</taxon>
        <taxon>Streptophyta</taxon>
        <taxon>Embryophyta</taxon>
        <taxon>Tracheophyta</taxon>
        <taxon>Spermatophyta</taxon>
        <taxon>Magnoliopsida</taxon>
        <taxon>eudicotyledons</taxon>
        <taxon>Gunneridae</taxon>
        <taxon>Pentapetalae</taxon>
        <taxon>rosids</taxon>
        <taxon>malvids</taxon>
        <taxon>Brassicales</taxon>
        <taxon>Brassicaceae</taxon>
        <taxon>Brassiceae</taxon>
        <taxon>Brassica</taxon>
    </lineage>
</organism>
<evidence type="ECO:0000313" key="1">
    <source>
        <dbReference type="EMBL" id="KAH0864694.1"/>
    </source>
</evidence>
<dbReference type="PANTHER" id="PTHR47699:SF1">
    <property type="entry name" value="SNARE ASSOCIATED GOLGI PROTEIN FAMILY"/>
    <property type="match status" value="1"/>
</dbReference>
<gene>
    <name evidence="1" type="ORF">HID58_081905</name>
</gene>
<comment type="caution">
    <text evidence="1">The sequence shown here is derived from an EMBL/GenBank/DDBJ whole genome shotgun (WGS) entry which is preliminary data.</text>
</comment>
<dbReference type="InterPro" id="IPR004567">
    <property type="entry name" value="Type_II_PanK"/>
</dbReference>
<accession>A0ABQ7Y958</accession>
<keyword evidence="2" id="KW-1185">Reference proteome</keyword>
<reference evidence="1 2" key="1">
    <citation type="submission" date="2021-05" db="EMBL/GenBank/DDBJ databases">
        <title>Genome Assembly of Synthetic Allotetraploid Brassica napus Reveals Homoeologous Exchanges between Subgenomes.</title>
        <authorList>
            <person name="Davis J.T."/>
        </authorList>
    </citation>
    <scope>NUCLEOTIDE SEQUENCE [LARGE SCALE GENOMIC DNA]</scope>
    <source>
        <strain evidence="2">cv. Da-Ae</strain>
        <tissue evidence="1">Seedling</tissue>
    </source>
</reference>
<protein>
    <submittedName>
        <fullName evidence="1">Uncharacterized protein</fullName>
    </submittedName>
</protein>
<dbReference type="Pfam" id="PF03630">
    <property type="entry name" value="Fumble"/>
    <property type="match status" value="1"/>
</dbReference>
<evidence type="ECO:0000313" key="2">
    <source>
        <dbReference type="Proteomes" id="UP000824890"/>
    </source>
</evidence>
<dbReference type="Proteomes" id="UP000824890">
    <property type="component" value="Unassembled WGS sequence"/>
</dbReference>
<dbReference type="SUPFAM" id="SSF53067">
    <property type="entry name" value="Actin-like ATPase domain"/>
    <property type="match status" value="1"/>
</dbReference>
<sequence>MTICGTSMRPQQSFTFVSFTTGASGASILFGFLHALLCVFSAKVLAASFSFWIGRLVQGRLGVTIEKEDEMHCLVSGANFLLKAIRHEAFTNTESEKEFVQIDPNDLYPEQWLEL</sequence>
<name>A0ABQ7Y958_BRANA</name>
<dbReference type="EMBL" id="JAGKQM010000018">
    <property type="protein sequence ID" value="KAH0864694.1"/>
    <property type="molecule type" value="Genomic_DNA"/>
</dbReference>
<proteinExistence type="predicted"/>
<dbReference type="InterPro" id="IPR043129">
    <property type="entry name" value="ATPase_NBD"/>
</dbReference>
<dbReference type="Gene3D" id="3.30.420.510">
    <property type="match status" value="1"/>
</dbReference>
<dbReference type="PANTHER" id="PTHR47699">
    <property type="entry name" value="SNARE ASSOCIATED GOLGI PROTEIN FAMILY"/>
    <property type="match status" value="1"/>
</dbReference>